<protein>
    <submittedName>
        <fullName evidence="1">Uncharacterized protein</fullName>
    </submittedName>
</protein>
<accession>A0A7N0TDT7</accession>
<keyword evidence="2" id="KW-1185">Reference proteome</keyword>
<proteinExistence type="predicted"/>
<evidence type="ECO:0000313" key="1">
    <source>
        <dbReference type="EnsemblPlants" id="Kaladp0033s0054.1.v1.1.CDS.1"/>
    </source>
</evidence>
<organism evidence="1 2">
    <name type="scientific">Kalanchoe fedtschenkoi</name>
    <name type="common">Lavender scallops</name>
    <name type="synonym">South American air plant</name>
    <dbReference type="NCBI Taxonomy" id="63787"/>
    <lineage>
        <taxon>Eukaryota</taxon>
        <taxon>Viridiplantae</taxon>
        <taxon>Streptophyta</taxon>
        <taxon>Embryophyta</taxon>
        <taxon>Tracheophyta</taxon>
        <taxon>Spermatophyta</taxon>
        <taxon>Magnoliopsida</taxon>
        <taxon>eudicotyledons</taxon>
        <taxon>Gunneridae</taxon>
        <taxon>Pentapetalae</taxon>
        <taxon>Saxifragales</taxon>
        <taxon>Crassulaceae</taxon>
        <taxon>Kalanchoe</taxon>
    </lineage>
</organism>
<name>A0A7N0TDT7_KALFE</name>
<dbReference type="Gramene" id="Kaladp0033s0054.1.v1.1">
    <property type="protein sequence ID" value="Kaladp0033s0054.1.v1.1.CDS.1"/>
    <property type="gene ID" value="Kaladp0033s0054.v1.1"/>
</dbReference>
<dbReference type="Proteomes" id="UP000594263">
    <property type="component" value="Unplaced"/>
</dbReference>
<dbReference type="AlphaFoldDB" id="A0A7N0TDT7"/>
<reference evidence="1" key="1">
    <citation type="submission" date="2021-01" db="UniProtKB">
        <authorList>
            <consortium name="EnsemblPlants"/>
        </authorList>
    </citation>
    <scope>IDENTIFICATION</scope>
</reference>
<dbReference type="EnsemblPlants" id="Kaladp0033s0054.1.v1.1">
    <property type="protein sequence ID" value="Kaladp0033s0054.1.v1.1.CDS.1"/>
    <property type="gene ID" value="Kaladp0033s0054.v1.1"/>
</dbReference>
<evidence type="ECO:0000313" key="2">
    <source>
        <dbReference type="Proteomes" id="UP000594263"/>
    </source>
</evidence>
<sequence>MDLEKEVSHDYGKGGSALGLGQRRNWIWVRGSPRQADLDSSNRLLPCVLVWRSGVICARSGSFWCGDGRFRLGLDSVQEPQPARTAGSR</sequence>